<feature type="region of interest" description="Disordered" evidence="1">
    <location>
        <begin position="182"/>
        <end position="239"/>
    </location>
</feature>
<evidence type="ECO:0000313" key="2">
    <source>
        <dbReference type="EMBL" id="QGY00529.1"/>
    </source>
</evidence>
<dbReference type="KEGG" id="mmes:MMSR116_00270"/>
<dbReference type="EMBL" id="CP043538">
    <property type="protein sequence ID" value="QGY00529.1"/>
    <property type="molecule type" value="Genomic_DNA"/>
</dbReference>
<dbReference type="RefSeq" id="WP_158168458.1">
    <property type="nucleotide sequence ID" value="NZ_CP043538.1"/>
</dbReference>
<dbReference type="OrthoDB" id="7926359at2"/>
<gene>
    <name evidence="2" type="ORF">MMSR116_00270</name>
</gene>
<proteinExistence type="predicted"/>
<dbReference type="Proteomes" id="UP000012488">
    <property type="component" value="Chromosome"/>
</dbReference>
<accession>A0A6B9FCW4</accession>
<name>A0A6B9FCW4_9HYPH</name>
<evidence type="ECO:0000313" key="3">
    <source>
        <dbReference type="Proteomes" id="UP000012488"/>
    </source>
</evidence>
<reference evidence="2 3" key="2">
    <citation type="journal article" date="2013" name="Genome Announc.">
        <title>Draft Genome Sequence of Methylobacterium mesophilicum Strain SR1.6/6, Isolated from Citrus sinensis.</title>
        <authorList>
            <person name="Marinho Almeida D."/>
            <person name="Dini-Andreote F."/>
            <person name="Camargo Neves A.A."/>
            <person name="Juca Ramos R.T."/>
            <person name="Andreote F.D."/>
            <person name="Carneiro A.R."/>
            <person name="Oliveira de Souza Lima A."/>
            <person name="Caracciolo Gomes de Sa P.H."/>
            <person name="Ribeiro Barbosa M.S."/>
            <person name="Araujo W.L."/>
            <person name="Silva A."/>
        </authorList>
    </citation>
    <scope>NUCLEOTIDE SEQUENCE [LARGE SCALE GENOMIC DNA]</scope>
    <source>
        <strain evidence="2 3">SR1.6/6</strain>
    </source>
</reference>
<sequence>MTKSEAKQAVSPVDLLKAAVGGTTDPKPETKVEVKEVSAPKRFALPPLPPIDLHRLAVPGAALAVGALLGGGVIAMTRSAPSNDAVMALSTTLDAGRTETARLGSDIAQLHQVLADLRASTDTARKEAGSRSSTLGDRLAQLDKTLNAKTAALSERFEQVEREQNARIAALATQLERRATAAVMPAARTEPTQTGSLAEAPRSVETKSVEAKVPEPRSSEPRSSEPRAPETKLADAKAIDLKPKAATPEKPPVIDGWALRDIFEGAAILENRRHRLVEVGPGDIVPGVGRVEAVERRGRDWVVVTRQGLVTPQAW</sequence>
<dbReference type="Gene3D" id="1.20.120.810">
    <property type="entry name" value="Vinculin, Vh2 four-helix bundle"/>
    <property type="match status" value="1"/>
</dbReference>
<protein>
    <submittedName>
        <fullName evidence="2">Uncharacterized protein</fullName>
    </submittedName>
</protein>
<dbReference type="AlphaFoldDB" id="A0A6B9FCW4"/>
<evidence type="ECO:0000256" key="1">
    <source>
        <dbReference type="SAM" id="MobiDB-lite"/>
    </source>
</evidence>
<organism evidence="2 3">
    <name type="scientific">Methylobacterium mesophilicum SR1.6/6</name>
    <dbReference type="NCBI Taxonomy" id="908290"/>
    <lineage>
        <taxon>Bacteria</taxon>
        <taxon>Pseudomonadati</taxon>
        <taxon>Pseudomonadota</taxon>
        <taxon>Alphaproteobacteria</taxon>
        <taxon>Hyphomicrobiales</taxon>
        <taxon>Methylobacteriaceae</taxon>
        <taxon>Methylobacterium</taxon>
    </lineage>
</organism>
<feature type="compositionally biased region" description="Basic and acidic residues" evidence="1">
    <location>
        <begin position="202"/>
        <end position="239"/>
    </location>
</feature>
<reference evidence="2 3" key="1">
    <citation type="journal article" date="2012" name="Genet. Mol. Biol.">
        <title>Analysis of 16S rRNA and mxaF genes revealing insights into Methylobacterium niche-specific plant association.</title>
        <authorList>
            <person name="Dourado M.N."/>
            <person name="Andreote F.D."/>
            <person name="Dini-Andreote F."/>
            <person name="Conti R."/>
            <person name="Araujo J.M."/>
            <person name="Araujo W.L."/>
        </authorList>
    </citation>
    <scope>NUCLEOTIDE SEQUENCE [LARGE SCALE GENOMIC DNA]</scope>
    <source>
        <strain evidence="2 3">SR1.6/6</strain>
    </source>
</reference>